<gene>
    <name evidence="1" type="ORF">C7B77_28545</name>
</gene>
<accession>A0A2T1F5S5</accession>
<dbReference type="EMBL" id="PVWO01000709">
    <property type="protein sequence ID" value="PSB40286.1"/>
    <property type="molecule type" value="Genomic_DNA"/>
</dbReference>
<evidence type="ECO:0000313" key="2">
    <source>
        <dbReference type="Proteomes" id="UP000238937"/>
    </source>
</evidence>
<name>A0A2T1F5S5_9CYAN</name>
<dbReference type="Proteomes" id="UP000238937">
    <property type="component" value="Unassembled WGS sequence"/>
</dbReference>
<protein>
    <submittedName>
        <fullName evidence="1">Uncharacterized protein</fullName>
    </submittedName>
</protein>
<dbReference type="AlphaFoldDB" id="A0A2T1F5S5"/>
<keyword evidence="2" id="KW-1185">Reference proteome</keyword>
<proteinExistence type="predicted"/>
<sequence length="69" mass="8206">MCAIDINADRLTLVYNIFQFANYIYKFSSIYSQLYKHYLRSLDFKNLSDKLISKEAKELLDRPSIYSLV</sequence>
<organism evidence="1 2">
    <name type="scientific">Chamaesiphon polymorphus CCALA 037</name>
    <dbReference type="NCBI Taxonomy" id="2107692"/>
    <lineage>
        <taxon>Bacteria</taxon>
        <taxon>Bacillati</taxon>
        <taxon>Cyanobacteriota</taxon>
        <taxon>Cyanophyceae</taxon>
        <taxon>Gomontiellales</taxon>
        <taxon>Chamaesiphonaceae</taxon>
        <taxon>Chamaesiphon</taxon>
    </lineage>
</organism>
<reference evidence="1 2" key="1">
    <citation type="submission" date="2018-03" db="EMBL/GenBank/DDBJ databases">
        <title>The ancient ancestry and fast evolution of plastids.</title>
        <authorList>
            <person name="Moore K.R."/>
            <person name="Magnabosco C."/>
            <person name="Momper L."/>
            <person name="Gold D.A."/>
            <person name="Bosak T."/>
            <person name="Fournier G.P."/>
        </authorList>
    </citation>
    <scope>NUCLEOTIDE SEQUENCE [LARGE SCALE GENOMIC DNA]</scope>
    <source>
        <strain evidence="1 2">CCALA 037</strain>
    </source>
</reference>
<evidence type="ECO:0000313" key="1">
    <source>
        <dbReference type="EMBL" id="PSB40286.1"/>
    </source>
</evidence>
<comment type="caution">
    <text evidence="1">The sequence shown here is derived from an EMBL/GenBank/DDBJ whole genome shotgun (WGS) entry which is preliminary data.</text>
</comment>